<feature type="region of interest" description="Disordered" evidence="1">
    <location>
        <begin position="435"/>
        <end position="488"/>
    </location>
</feature>
<accession>A0AAU8CK93</accession>
<evidence type="ECO:0000256" key="1">
    <source>
        <dbReference type="SAM" id="MobiDB-lite"/>
    </source>
</evidence>
<gene>
    <name evidence="2" type="ORF">ABVK50_15405</name>
</gene>
<proteinExistence type="predicted"/>
<organism evidence="2">
    <name type="scientific">Mesorhizobium sp. WSM2240</name>
    <dbReference type="NCBI Taxonomy" id="3228851"/>
    <lineage>
        <taxon>Bacteria</taxon>
        <taxon>Pseudomonadati</taxon>
        <taxon>Pseudomonadota</taxon>
        <taxon>Alphaproteobacteria</taxon>
        <taxon>Hyphomicrobiales</taxon>
        <taxon>Phyllobacteriaceae</taxon>
        <taxon>Mesorhizobium</taxon>
    </lineage>
</organism>
<dbReference type="AlphaFoldDB" id="A0AAU8CK93"/>
<evidence type="ECO:0008006" key="3">
    <source>
        <dbReference type="Google" id="ProtNLM"/>
    </source>
</evidence>
<reference evidence="2" key="1">
    <citation type="submission" date="2024-06" db="EMBL/GenBank/DDBJ databases">
        <title>Mesorhizobium karijinii sp. nov., a symbiont of the iconic Swainsona formosa from arid Australia.</title>
        <authorList>
            <person name="Hill Y.J."/>
            <person name="Watkin E.L.J."/>
            <person name="O'Hara G.W."/>
            <person name="Terpolilli J."/>
            <person name="Tye M.L."/>
            <person name="Kohlmeier M.G."/>
        </authorList>
    </citation>
    <scope>NUCLEOTIDE SEQUENCE</scope>
    <source>
        <strain evidence="2">WSM2240</strain>
    </source>
</reference>
<protein>
    <recommendedName>
        <fullName evidence="3">Portal protein</fullName>
    </recommendedName>
</protein>
<dbReference type="EMBL" id="CP159253">
    <property type="protein sequence ID" value="XCG46706.1"/>
    <property type="molecule type" value="Genomic_DNA"/>
</dbReference>
<dbReference type="RefSeq" id="WP_353645756.1">
    <property type="nucleotide sequence ID" value="NZ_CP159253.1"/>
</dbReference>
<evidence type="ECO:0000313" key="2">
    <source>
        <dbReference type="EMBL" id="XCG46706.1"/>
    </source>
</evidence>
<name>A0AAU8CK93_9HYPH</name>
<sequence length="488" mass="53821">MAFDFLTAIVPAKKKAKAGGTAATPTYNPQQADRILTVPQYRDHLTDIFATRTADDSRTLLKNLFKFDPDVSAALNGYLTMANTDAIILARDLDGNIDREATKSIMLAIEKIGRPTDYSLGFQLKKTLRSIAEEMRYMLLLRGGIGAELILDKQLMPDKIRNIDLTSVEWYEKNPGEYKPVQKIAGSNVETSLDIPTFFVSHYRKDPTSIYGHSTFVSAINTIAARQQVINDLYRIMRLTGFPRMAVEVVEEVLTKNAPENIKSDDLKLREWKAARLGEIRSVIEGLRADQPLIHFDSVQPTMMNENKPGAAMDISAIIETLNAQNQAALKTMATVIGRGASGVNTGSVEARIAAMNADELNEPIAEMLQNIFSFVLHQAGFQGFVEVQFRKAELRPDTELEPQLALKSSRLRQDLSDGLITDDEYHLWMHGRLRPDSSPELSGTGFMTPVTEPGKAAEASPNSDPLGRSVTPEGGNKAARGNAVKKG</sequence>